<dbReference type="InterPro" id="IPR024478">
    <property type="entry name" value="HlyB_4HB_MCP"/>
</dbReference>
<comment type="similarity">
    <text evidence="3">Belongs to the methyl-accepting chemotaxis (MCP) protein family.</text>
</comment>
<dbReference type="Pfam" id="PF12729">
    <property type="entry name" value="4HB_MCP_1"/>
    <property type="match status" value="1"/>
</dbReference>
<dbReference type="InterPro" id="IPR004089">
    <property type="entry name" value="MCPsignal_dom"/>
</dbReference>
<dbReference type="CDD" id="cd19411">
    <property type="entry name" value="MCP2201-like_sensor"/>
    <property type="match status" value="1"/>
</dbReference>
<feature type="coiled-coil region" evidence="5">
    <location>
        <begin position="467"/>
        <end position="505"/>
    </location>
</feature>
<evidence type="ECO:0000256" key="1">
    <source>
        <dbReference type="ARBA" id="ARBA00004370"/>
    </source>
</evidence>
<evidence type="ECO:0000259" key="8">
    <source>
        <dbReference type="PROSITE" id="PS50111"/>
    </source>
</evidence>
<keyword evidence="2" id="KW-0488">Methylation</keyword>
<dbReference type="GO" id="GO:0007165">
    <property type="term" value="P:signal transduction"/>
    <property type="evidence" value="ECO:0007669"/>
    <property type="project" value="UniProtKB-KW"/>
</dbReference>
<dbReference type="SMART" id="SM00283">
    <property type="entry name" value="MA"/>
    <property type="match status" value="1"/>
</dbReference>
<evidence type="ECO:0000256" key="3">
    <source>
        <dbReference type="ARBA" id="ARBA00029447"/>
    </source>
</evidence>
<evidence type="ECO:0000256" key="2">
    <source>
        <dbReference type="ARBA" id="ARBA00022481"/>
    </source>
</evidence>
<dbReference type="PANTHER" id="PTHR43531:SF14">
    <property type="entry name" value="METHYL-ACCEPTING CHEMOTAXIS PROTEIN I-RELATED"/>
    <property type="match status" value="1"/>
</dbReference>
<accession>A0A317RDA4</accession>
<evidence type="ECO:0000313" key="10">
    <source>
        <dbReference type="Proteomes" id="UP000246483"/>
    </source>
</evidence>
<dbReference type="GO" id="GO:0006935">
    <property type="term" value="P:chemotaxis"/>
    <property type="evidence" value="ECO:0007669"/>
    <property type="project" value="InterPro"/>
</dbReference>
<evidence type="ECO:0000256" key="4">
    <source>
        <dbReference type="PROSITE-ProRule" id="PRU00284"/>
    </source>
</evidence>
<gene>
    <name evidence="9" type="ORF">DFR36_102275</name>
</gene>
<protein>
    <submittedName>
        <fullName evidence="9">Methyl-accepting chemotaxis protein</fullName>
    </submittedName>
</protein>
<dbReference type="PRINTS" id="PR00260">
    <property type="entry name" value="CHEMTRNSDUCR"/>
</dbReference>
<feature type="domain" description="Methyl-accepting transducer" evidence="8">
    <location>
        <begin position="267"/>
        <end position="496"/>
    </location>
</feature>
<keyword evidence="7" id="KW-1133">Transmembrane helix</keyword>
<evidence type="ECO:0000256" key="5">
    <source>
        <dbReference type="SAM" id="Coils"/>
    </source>
</evidence>
<dbReference type="FunFam" id="1.10.287.950:FF:000001">
    <property type="entry name" value="Methyl-accepting chemotaxis sensory transducer"/>
    <property type="match status" value="1"/>
</dbReference>
<reference evidence="9 10" key="1">
    <citation type="submission" date="2018-05" db="EMBL/GenBank/DDBJ databases">
        <title>Genomic Encyclopedia of Type Strains, Phase IV (KMG-IV): sequencing the most valuable type-strain genomes for metagenomic binning, comparative biology and taxonomic classification.</title>
        <authorList>
            <person name="Goeker M."/>
        </authorList>
    </citation>
    <scope>NUCLEOTIDE SEQUENCE [LARGE SCALE GENOMIC DNA]</scope>
    <source>
        <strain evidence="9 10">DSM 26006</strain>
    </source>
</reference>
<feature type="compositionally biased region" description="Low complexity" evidence="6">
    <location>
        <begin position="544"/>
        <end position="557"/>
    </location>
</feature>
<evidence type="ECO:0000256" key="7">
    <source>
        <dbReference type="SAM" id="Phobius"/>
    </source>
</evidence>
<dbReference type="AlphaFoldDB" id="A0A317RDA4"/>
<keyword evidence="4" id="KW-0807">Transducer</keyword>
<dbReference type="SUPFAM" id="SSF58104">
    <property type="entry name" value="Methyl-accepting chemotaxis protein (MCP) signaling domain"/>
    <property type="match status" value="1"/>
</dbReference>
<dbReference type="CDD" id="cd11386">
    <property type="entry name" value="MCP_signal"/>
    <property type="match status" value="1"/>
</dbReference>
<feature type="compositionally biased region" description="Pro residues" evidence="6">
    <location>
        <begin position="531"/>
        <end position="543"/>
    </location>
</feature>
<dbReference type="GO" id="GO:0005886">
    <property type="term" value="C:plasma membrane"/>
    <property type="evidence" value="ECO:0007669"/>
    <property type="project" value="TreeGrafter"/>
</dbReference>
<dbReference type="InterPro" id="IPR047347">
    <property type="entry name" value="YvaQ-like_sensor"/>
</dbReference>
<dbReference type="InterPro" id="IPR051310">
    <property type="entry name" value="MCP_chemotaxis"/>
</dbReference>
<comment type="caution">
    <text evidence="9">The sequence shown here is derived from an EMBL/GenBank/DDBJ whole genome shotgun (WGS) entry which is preliminary data.</text>
</comment>
<name>A0A317RDA4_9BURK</name>
<dbReference type="Proteomes" id="UP000246483">
    <property type="component" value="Unassembled WGS sequence"/>
</dbReference>
<comment type="subcellular location">
    <subcellularLocation>
        <location evidence="1">Membrane</location>
    </subcellularLocation>
</comment>
<dbReference type="Gene3D" id="1.10.287.950">
    <property type="entry name" value="Methyl-accepting chemotaxis protein"/>
    <property type="match status" value="1"/>
</dbReference>
<dbReference type="InterPro" id="IPR004090">
    <property type="entry name" value="Chemotax_Me-accpt_rcpt"/>
</dbReference>
<organism evidence="9 10">
    <name type="scientific">Melaminivora alkalimesophila</name>
    <dbReference type="NCBI Taxonomy" id="1165852"/>
    <lineage>
        <taxon>Bacteria</taxon>
        <taxon>Pseudomonadati</taxon>
        <taxon>Pseudomonadota</taxon>
        <taxon>Betaproteobacteria</taxon>
        <taxon>Burkholderiales</taxon>
        <taxon>Comamonadaceae</taxon>
        <taxon>Melaminivora</taxon>
    </lineage>
</organism>
<proteinExistence type="inferred from homology"/>
<evidence type="ECO:0000313" key="9">
    <source>
        <dbReference type="EMBL" id="PWW47896.1"/>
    </source>
</evidence>
<keyword evidence="7" id="KW-0472">Membrane</keyword>
<sequence>MSVAARLGLGFALVILAGAAGALLGSAQIRKVQHSTTLLVEDRMVKVEQITQMLGNLNIVARASRNIALLDEQGQREQEAQRIEQARARTGELFGQLQGSITDPAGQEVLQKIEKLHAPYNETIDKAVDMAMIGQGIMATDVLLRENRPLQAAYFEALDELIGVQKAAMLATAEEAQRLARTATWTMAALAAFAALGGALIAWLLTRSITRQLGGEPDYAASVAREIAAGNLAVQVNLRAGDTSSLLATMGAMRDSLAQVVARVRQGSEAVALASTEIAQGNQDLSGRTESQASALQETAASMEQLGSTVQQNADNARQANQLAQSASAVALQGGEVVAQVVDTMRGINEASHRIADIIQVIDSIAFQTNILALNAAVEAARAGEQGRGFAVVAGEVRTLAQRSAEAAREIKQLITDSAGRVEQGTALVDRAGSTMQEVVASIRRVTDIVGEISAASSEQSQGVLQVGEAVQQMDQVTQQNAALVEEMAAAASSLNQQAEELVQAVSVFQLGQGAALRQRPAPASGGAGPRPGPAAAPAPRIAPRPAAAARTAAAPALRVTASKPTPPASGSAAADDWESF</sequence>
<dbReference type="OrthoDB" id="9763018at2"/>
<dbReference type="EMBL" id="QGUB01000002">
    <property type="protein sequence ID" value="PWW47896.1"/>
    <property type="molecule type" value="Genomic_DNA"/>
</dbReference>
<keyword evidence="7" id="KW-0812">Transmembrane</keyword>
<dbReference type="PANTHER" id="PTHR43531">
    <property type="entry name" value="PROTEIN ICFG"/>
    <property type="match status" value="1"/>
</dbReference>
<feature type="region of interest" description="Disordered" evidence="6">
    <location>
        <begin position="519"/>
        <end position="581"/>
    </location>
</feature>
<keyword evidence="10" id="KW-1185">Reference proteome</keyword>
<evidence type="ECO:0000256" key="6">
    <source>
        <dbReference type="SAM" id="MobiDB-lite"/>
    </source>
</evidence>
<feature type="transmembrane region" description="Helical" evidence="7">
    <location>
        <begin position="185"/>
        <end position="205"/>
    </location>
</feature>
<dbReference type="PROSITE" id="PS50111">
    <property type="entry name" value="CHEMOTAXIS_TRANSDUC_2"/>
    <property type="match status" value="1"/>
</dbReference>
<keyword evidence="5" id="KW-0175">Coiled coil</keyword>
<dbReference type="GO" id="GO:0004888">
    <property type="term" value="F:transmembrane signaling receptor activity"/>
    <property type="evidence" value="ECO:0007669"/>
    <property type="project" value="InterPro"/>
</dbReference>
<dbReference type="Pfam" id="PF00015">
    <property type="entry name" value="MCPsignal"/>
    <property type="match status" value="1"/>
</dbReference>